<comment type="catalytic activity">
    <reaction evidence="6">
        <text>a di-trans,poly-cis-dolichyl diphosphate + H2O = a di-trans,poly-cis-dolichyl phosphate + phosphate + H(+)</text>
        <dbReference type="Rhea" id="RHEA:14385"/>
        <dbReference type="Rhea" id="RHEA-COMP:19498"/>
        <dbReference type="Rhea" id="RHEA-COMP:19506"/>
        <dbReference type="ChEBI" id="CHEBI:15377"/>
        <dbReference type="ChEBI" id="CHEBI:15378"/>
        <dbReference type="ChEBI" id="CHEBI:43474"/>
        <dbReference type="ChEBI" id="CHEBI:57497"/>
        <dbReference type="ChEBI" id="CHEBI:57683"/>
        <dbReference type="EC" id="3.6.1.43"/>
    </reaction>
</comment>
<dbReference type="GO" id="GO:0008610">
    <property type="term" value="P:lipid biosynthetic process"/>
    <property type="evidence" value="ECO:0007669"/>
    <property type="project" value="TreeGrafter"/>
</dbReference>
<dbReference type="SUPFAM" id="SSF48317">
    <property type="entry name" value="Acid phosphatase/Vanadium-dependent haloperoxidase"/>
    <property type="match status" value="1"/>
</dbReference>
<dbReference type="GO" id="GO:0006487">
    <property type="term" value="P:protein N-linked glycosylation"/>
    <property type="evidence" value="ECO:0007669"/>
    <property type="project" value="UniProtKB-UniRule"/>
</dbReference>
<name>A0A9N9AB94_9GLOM</name>
<dbReference type="InterPro" id="IPR000326">
    <property type="entry name" value="PAP2/HPO"/>
</dbReference>
<evidence type="ECO:0000256" key="6">
    <source>
        <dbReference type="RuleBase" id="RU367078"/>
    </source>
</evidence>
<dbReference type="Gene3D" id="1.20.144.10">
    <property type="entry name" value="Phosphatidic acid phosphatase type 2/haloperoxidase"/>
    <property type="match status" value="1"/>
</dbReference>
<evidence type="ECO:0000256" key="3">
    <source>
        <dbReference type="ARBA" id="ARBA00022801"/>
    </source>
</evidence>
<evidence type="ECO:0000256" key="1">
    <source>
        <dbReference type="ARBA" id="ARBA00004141"/>
    </source>
</evidence>
<evidence type="ECO:0000313" key="9">
    <source>
        <dbReference type="Proteomes" id="UP000789572"/>
    </source>
</evidence>
<comment type="similarity">
    <text evidence="6">Belongs to the dolichyldiphosphatase family.</text>
</comment>
<evidence type="ECO:0000256" key="5">
    <source>
        <dbReference type="ARBA" id="ARBA00023136"/>
    </source>
</evidence>
<reference evidence="8" key="1">
    <citation type="submission" date="2021-06" db="EMBL/GenBank/DDBJ databases">
        <authorList>
            <person name="Kallberg Y."/>
            <person name="Tangrot J."/>
            <person name="Rosling A."/>
        </authorList>
    </citation>
    <scope>NUCLEOTIDE SEQUENCE</scope>
    <source>
        <strain evidence="8">IA702</strain>
    </source>
</reference>
<dbReference type="PANTHER" id="PTHR11247:SF1">
    <property type="entry name" value="DOLICHYLDIPHOSPHATASE 1"/>
    <property type="match status" value="1"/>
</dbReference>
<keyword evidence="4 6" id="KW-1133">Transmembrane helix</keyword>
<dbReference type="Proteomes" id="UP000789572">
    <property type="component" value="Unassembled WGS sequence"/>
</dbReference>
<dbReference type="EC" id="3.6.1.43" evidence="6"/>
<sequence>MTNVQTTTALSLTHVIFNPDDPLSYLLAYVTLSPLAILVAYVTTIIARREVVAINMFIGQLTCELANAILKRVIREQRPIDKLGDGYGMPSSHAQFVGYFAVFAILHLYTRIYLNYHTPTQVIVGYVIGSIFASCWFVLVEHVLRPIGAYQKLIDSPVAKYFYIKDSTNVPNVLKVEYAHWKNVEMDKVKVK</sequence>
<keyword evidence="5 6" id="KW-0472">Membrane</keyword>
<feature type="transmembrane region" description="Helical" evidence="6">
    <location>
        <begin position="26"/>
        <end position="47"/>
    </location>
</feature>
<dbReference type="InterPro" id="IPR039667">
    <property type="entry name" value="Dolichyldiphosphatase_PAP2"/>
</dbReference>
<proteinExistence type="inferred from homology"/>
<dbReference type="AlphaFoldDB" id="A0A9N9AB94"/>
<keyword evidence="3 6" id="KW-0378">Hydrolase</keyword>
<protein>
    <recommendedName>
        <fullName evidence="6">Dolichyldiphosphatase</fullName>
        <ecNumber evidence="6">3.6.1.43</ecNumber>
    </recommendedName>
</protein>
<keyword evidence="2 6" id="KW-0812">Transmembrane</keyword>
<comment type="caution">
    <text evidence="8">The sequence shown here is derived from an EMBL/GenBank/DDBJ whole genome shotgun (WGS) entry which is preliminary data.</text>
</comment>
<feature type="transmembrane region" description="Helical" evidence="6">
    <location>
        <begin position="96"/>
        <end position="116"/>
    </location>
</feature>
<dbReference type="SMART" id="SM00014">
    <property type="entry name" value="acidPPc"/>
    <property type="match status" value="1"/>
</dbReference>
<dbReference type="GO" id="GO:0047874">
    <property type="term" value="F:dolichyldiphosphatase activity"/>
    <property type="evidence" value="ECO:0007669"/>
    <property type="project" value="UniProtKB-UniRule"/>
</dbReference>
<dbReference type="EMBL" id="CAJVPJ010000457">
    <property type="protein sequence ID" value="CAG8526525.1"/>
    <property type="molecule type" value="Genomic_DNA"/>
</dbReference>
<comment type="function">
    <text evidence="6">Required for efficient N-glycosylation. Necessary for maintaining optimal levels of dolichol-linked oligosaccharides. Hydrolyzes dolichyl pyrophosphate at a very high rate and dolichyl monophosphate at a much lower rate. Does not act on phosphatidate.</text>
</comment>
<evidence type="ECO:0000313" key="8">
    <source>
        <dbReference type="EMBL" id="CAG8526525.1"/>
    </source>
</evidence>
<comment type="subcellular location">
    <subcellularLocation>
        <location evidence="6">Endoplasmic reticulum membrane</location>
        <topology evidence="6">Multi-pass membrane protein</topology>
    </subcellularLocation>
    <subcellularLocation>
        <location evidence="1">Membrane</location>
        <topology evidence="1">Multi-pass membrane protein</topology>
    </subcellularLocation>
</comment>
<dbReference type="PANTHER" id="PTHR11247">
    <property type="entry name" value="PALMITOYL-PROTEIN THIOESTERASE/DOLICHYLDIPHOSPHATASE 1"/>
    <property type="match status" value="1"/>
</dbReference>
<evidence type="ECO:0000256" key="4">
    <source>
        <dbReference type="ARBA" id="ARBA00022989"/>
    </source>
</evidence>
<evidence type="ECO:0000259" key="7">
    <source>
        <dbReference type="SMART" id="SM00014"/>
    </source>
</evidence>
<feature type="domain" description="Phosphatidic acid phosphatase type 2/haloperoxidase" evidence="7">
    <location>
        <begin position="53"/>
        <end position="137"/>
    </location>
</feature>
<dbReference type="CDD" id="cd03382">
    <property type="entry name" value="PAP2_dolichyldiphosphatase"/>
    <property type="match status" value="1"/>
</dbReference>
<keyword evidence="6" id="KW-0256">Endoplasmic reticulum</keyword>
<organism evidence="8 9">
    <name type="scientific">Paraglomus occultum</name>
    <dbReference type="NCBI Taxonomy" id="144539"/>
    <lineage>
        <taxon>Eukaryota</taxon>
        <taxon>Fungi</taxon>
        <taxon>Fungi incertae sedis</taxon>
        <taxon>Mucoromycota</taxon>
        <taxon>Glomeromycotina</taxon>
        <taxon>Glomeromycetes</taxon>
        <taxon>Paraglomerales</taxon>
        <taxon>Paraglomeraceae</taxon>
        <taxon>Paraglomus</taxon>
    </lineage>
</organism>
<comment type="pathway">
    <text evidence="6">Protein modification; protein glycosylation.</text>
</comment>
<evidence type="ECO:0000256" key="2">
    <source>
        <dbReference type="ARBA" id="ARBA00022692"/>
    </source>
</evidence>
<gene>
    <name evidence="8" type="ORF">POCULU_LOCUS3845</name>
</gene>
<dbReference type="GO" id="GO:0005789">
    <property type="term" value="C:endoplasmic reticulum membrane"/>
    <property type="evidence" value="ECO:0007669"/>
    <property type="project" value="UniProtKB-SubCell"/>
</dbReference>
<dbReference type="OrthoDB" id="302705at2759"/>
<dbReference type="InterPro" id="IPR036938">
    <property type="entry name" value="PAP2/HPO_sf"/>
</dbReference>
<keyword evidence="9" id="KW-1185">Reference proteome</keyword>
<feature type="transmembrane region" description="Helical" evidence="6">
    <location>
        <begin position="122"/>
        <end position="144"/>
    </location>
</feature>
<accession>A0A9N9AB94</accession>